<dbReference type="AlphaFoldDB" id="A0A507BGV0"/>
<feature type="region of interest" description="Disordered" evidence="1">
    <location>
        <begin position="239"/>
        <end position="260"/>
    </location>
</feature>
<evidence type="ECO:0000313" key="3">
    <source>
        <dbReference type="EMBL" id="TPX18723.1"/>
    </source>
</evidence>
<feature type="domain" description="Aminoglycoside phosphotransferase" evidence="2">
    <location>
        <begin position="105"/>
        <end position="312"/>
    </location>
</feature>
<dbReference type="PANTHER" id="PTHR21310:SF37">
    <property type="entry name" value="AMINOGLYCOSIDE PHOSPHOTRANSFERASE DOMAIN-CONTAINING PROTEIN"/>
    <property type="match status" value="1"/>
</dbReference>
<dbReference type="STRING" id="1093900.A0A507BGV0"/>
<accession>A0A507BGV0</accession>
<dbReference type="Pfam" id="PF01636">
    <property type="entry name" value="APH"/>
    <property type="match status" value="1"/>
</dbReference>
<dbReference type="EMBL" id="SKBQ01000010">
    <property type="protein sequence ID" value="TPX18723.1"/>
    <property type="molecule type" value="Genomic_DNA"/>
</dbReference>
<dbReference type="InterPro" id="IPR011009">
    <property type="entry name" value="Kinase-like_dom_sf"/>
</dbReference>
<reference evidence="3 4" key="1">
    <citation type="submission" date="2019-06" db="EMBL/GenBank/DDBJ databases">
        <title>Draft genome sequence of the filamentous fungus Phialemoniopsis curvata isolated from diesel fuel.</title>
        <authorList>
            <person name="Varaljay V.A."/>
            <person name="Lyon W.J."/>
            <person name="Crouch A.L."/>
            <person name="Drake C.E."/>
            <person name="Hollomon J.M."/>
            <person name="Nadeau L.J."/>
            <person name="Nunn H.S."/>
            <person name="Stevenson B.S."/>
            <person name="Bojanowski C.L."/>
            <person name="Crookes-Goodson W.J."/>
        </authorList>
    </citation>
    <scope>NUCLEOTIDE SEQUENCE [LARGE SCALE GENOMIC DNA]</scope>
    <source>
        <strain evidence="3 4">D216</strain>
    </source>
</reference>
<protein>
    <recommendedName>
        <fullName evidence="2">Aminoglycoside phosphotransferase domain-containing protein</fullName>
    </recommendedName>
</protein>
<dbReference type="InterPro" id="IPR002575">
    <property type="entry name" value="Aminoglycoside_PTrfase"/>
</dbReference>
<dbReference type="InterPro" id="IPR051678">
    <property type="entry name" value="AGP_Transferase"/>
</dbReference>
<dbReference type="OrthoDB" id="10003767at2759"/>
<dbReference type="SUPFAM" id="SSF56112">
    <property type="entry name" value="Protein kinase-like (PK-like)"/>
    <property type="match status" value="1"/>
</dbReference>
<evidence type="ECO:0000256" key="1">
    <source>
        <dbReference type="SAM" id="MobiDB-lite"/>
    </source>
</evidence>
<dbReference type="GeneID" id="41970027"/>
<dbReference type="Proteomes" id="UP000319257">
    <property type="component" value="Unassembled WGS sequence"/>
</dbReference>
<gene>
    <name evidence="3" type="ORF">E0L32_002580</name>
</gene>
<comment type="caution">
    <text evidence="3">The sequence shown here is derived from an EMBL/GenBank/DDBJ whole genome shotgun (WGS) entry which is preliminary data.</text>
</comment>
<dbReference type="InParanoid" id="A0A507BGV0"/>
<organism evidence="3 4">
    <name type="scientific">Thyridium curvatum</name>
    <dbReference type="NCBI Taxonomy" id="1093900"/>
    <lineage>
        <taxon>Eukaryota</taxon>
        <taxon>Fungi</taxon>
        <taxon>Dikarya</taxon>
        <taxon>Ascomycota</taxon>
        <taxon>Pezizomycotina</taxon>
        <taxon>Sordariomycetes</taxon>
        <taxon>Sordariomycetidae</taxon>
        <taxon>Thyridiales</taxon>
        <taxon>Thyridiaceae</taxon>
        <taxon>Thyridium</taxon>
    </lineage>
</organism>
<keyword evidence="4" id="KW-1185">Reference proteome</keyword>
<sequence length="390" mass="44150">MDNFTTWKGVVYLSAEDDTTAQQICNVIDTADFQYLEEFALAKRIEHEKQLDARKILAGVTCTTTTDDLTWGSTHVVFKLVFSDGKIWVARVPYTPLNGTKLHQYLVEMTTEKAALETLRRRTFIPVPQIFGQDLAVINGSRFGFPFTLMSWLPGSTLSGAVATHVPETHLLHIAKQMAHILSQLQNVIFDEPGRLWCGRRPSDPPMVIPVILHANSAPFPPKNSVDWFSIATGIEVKMSTDEEDENDEEDEEDDIEEPYHPFDPKGLLLASLIGDRVHGPFPLCHMELHHQNILFDDECNITGVLGWRHAEAVPLERLAICQEYLHSPGDRNDDIVLLFREMTRSCLQETDDEEKHSWEWMGVEDPLPRLASYFASPRAEQLGSLLQSS</sequence>
<name>A0A507BGV0_9PEZI</name>
<feature type="compositionally biased region" description="Acidic residues" evidence="1">
    <location>
        <begin position="242"/>
        <end position="257"/>
    </location>
</feature>
<dbReference type="PANTHER" id="PTHR21310">
    <property type="entry name" value="AMINOGLYCOSIDE PHOSPHOTRANSFERASE-RELATED-RELATED"/>
    <property type="match status" value="1"/>
</dbReference>
<evidence type="ECO:0000313" key="4">
    <source>
        <dbReference type="Proteomes" id="UP000319257"/>
    </source>
</evidence>
<dbReference type="RefSeq" id="XP_031000434.1">
    <property type="nucleotide sequence ID" value="XM_031136785.1"/>
</dbReference>
<evidence type="ECO:0000259" key="2">
    <source>
        <dbReference type="Pfam" id="PF01636"/>
    </source>
</evidence>
<proteinExistence type="predicted"/>